<sequence length="117" mass="11911">MNGRSADLDARVRAAAASAAVAVPGVAFLRPGFGDLLRGRAGRGPRGAGAIRVRRDAAPGRWDIRIELATRRGHRALDVTRSVRAAVLRAVAEETGAAGGPAGPPGVRVTVTVTGIA</sequence>
<protein>
    <recommendedName>
        <fullName evidence="3">Asp23/Gls24 family envelope stress response protein</fullName>
    </recommendedName>
</protein>
<evidence type="ECO:0000313" key="2">
    <source>
        <dbReference type="Proteomes" id="UP000194218"/>
    </source>
</evidence>
<dbReference type="KEGG" id="smao:CAG99_21680"/>
<proteinExistence type="predicted"/>
<dbReference type="AlphaFoldDB" id="A0A1W7D262"/>
<reference evidence="1 2" key="1">
    <citation type="submission" date="2017-05" db="EMBL/GenBank/DDBJ databases">
        <title>Complete genome sequence of Streptomyces sp. SCSIO 03032 revealed the diverse biosynthetic pathways for its bioactive secondary metabolites.</title>
        <authorList>
            <person name="Ma L."/>
            <person name="Zhu Y."/>
            <person name="Zhang W."/>
            <person name="Zhang G."/>
            <person name="Tian X."/>
            <person name="Zhang S."/>
            <person name="Zhang C."/>
        </authorList>
    </citation>
    <scope>NUCLEOTIDE SEQUENCE [LARGE SCALE GENOMIC DNA]</scope>
    <source>
        <strain evidence="1 2">SCSIO 03032</strain>
    </source>
</reference>
<accession>A0A1W7D262</accession>
<keyword evidence="2" id="KW-1185">Reference proteome</keyword>
<organism evidence="1 2">
    <name type="scientific">Streptomyces marincola</name>
    <dbReference type="NCBI Taxonomy" id="2878388"/>
    <lineage>
        <taxon>Bacteria</taxon>
        <taxon>Bacillati</taxon>
        <taxon>Actinomycetota</taxon>
        <taxon>Actinomycetes</taxon>
        <taxon>Kitasatosporales</taxon>
        <taxon>Streptomycetaceae</taxon>
        <taxon>Streptomyces</taxon>
    </lineage>
</organism>
<evidence type="ECO:0008006" key="3">
    <source>
        <dbReference type="Google" id="ProtNLM"/>
    </source>
</evidence>
<dbReference type="RefSeq" id="WP_086160927.1">
    <property type="nucleotide sequence ID" value="NZ_CP021121.1"/>
</dbReference>
<gene>
    <name evidence="1" type="ORF">CAG99_21680</name>
</gene>
<name>A0A1W7D262_9ACTN</name>
<dbReference type="EMBL" id="CP021121">
    <property type="protein sequence ID" value="ARQ71085.1"/>
    <property type="molecule type" value="Genomic_DNA"/>
</dbReference>
<dbReference type="Proteomes" id="UP000194218">
    <property type="component" value="Chromosome"/>
</dbReference>
<evidence type="ECO:0000313" key="1">
    <source>
        <dbReference type="EMBL" id="ARQ71085.1"/>
    </source>
</evidence>